<feature type="compositionally biased region" description="Polar residues" evidence="1">
    <location>
        <begin position="177"/>
        <end position="193"/>
    </location>
</feature>
<feature type="compositionally biased region" description="Acidic residues" evidence="1">
    <location>
        <begin position="709"/>
        <end position="719"/>
    </location>
</feature>
<feature type="compositionally biased region" description="Basic and acidic residues" evidence="1">
    <location>
        <begin position="850"/>
        <end position="862"/>
    </location>
</feature>
<evidence type="ECO:0000256" key="1">
    <source>
        <dbReference type="SAM" id="MobiDB-lite"/>
    </source>
</evidence>
<dbReference type="Proteomes" id="UP001320420">
    <property type="component" value="Unassembled WGS sequence"/>
</dbReference>
<dbReference type="AlphaFoldDB" id="A0AAN9USV9"/>
<keyword evidence="4" id="KW-1185">Reference proteome</keyword>
<dbReference type="EMBL" id="JAKJXP020000019">
    <property type="protein sequence ID" value="KAK7754620.1"/>
    <property type="molecule type" value="Genomic_DNA"/>
</dbReference>
<dbReference type="PANTHER" id="PTHR28535:SF1">
    <property type="entry name" value="PROTEIN ZGRF1"/>
    <property type="match status" value="1"/>
</dbReference>
<sequence length="994" mass="109301">MAAAVHAMQSSAASSSTTLRAASTTAPVLEFVCLFTHDLRRKQKRWQDGRLKYHTFNKRVMVYDERGNFAGDGHWREDFPLCDGEELQLERGGIIVQVAECTGTREQDLSELVDKRAQEKAQRQSAALARRHPTLEPPTPQSAVVTAAHFEPRHRPLHQLIGTPTGHHGRALIPSESPYQQRQQQLEASPNQDDPNRPAKRRKRDISPPSKSGYAQSLFGTTLTLSGCPMSSAPLRRRPVGTPLTRRGDPCPTSSDRSNRDSDMEPAPLAPKPAAAIEQRGAVSAGSRSSTNMRQRVLASPSRKNVETRRDSSPIIIEDAPEQCQLPDNAQGHTSTSPKARKDSRVSGKKKRNHLQPAPVNENQVLASDAKRTSDGDNPKDSPLDNDYAKRVIKWREERRRAAEISQPGLRRGANADPALHTEKVSTNVKSASRPSKEIDATEMTEKGTDGRVPANEPTTELRIRPRKKPGLLMLSDKTSVTEPNRKRRSNATKNIPVDIAAPEPLKEIDSNKRRSKFMISENYELQALDSKDRSKHNIRTQRHETARQNAVLVEEVEEATEIDINELNPSEGEFTRNTARGLRQTRHRASETSSKSLRSTGVGAVASGDEAIEEMEGSPPFKRSRKKHPKTAVEDRDDISPEILESRSRRSKRKTRSDTTGTNNRLEEPDSSPHSDQEEDKLSEEDPTPRLAKIKNGIRTREIIGFVFDDEDDEEDCGETNVTADDKPNELHHPPENLPAQERAAPDAAVLQDFKATAPPQMTIQPSSRQNDTLPHVADDIQLENSSGKADGQSSGCPMDQVTAAALPKDILSQGHGVGSDTSPAEPQLPLTRPQGSEYLTKPSLADELGAHQDILRDADPTIRQPPCISDNVQRQDKPAQDVPDLGGNVQRAASTELEATLSKAAVAKRTINPASRGKKAAKPSDAAGQLPQCPLPPEARSIGVPRPMNGNRVGEARKQDKGVATPLPGFAKANGGPWSREAFDLFEFKRPT</sequence>
<evidence type="ECO:0000313" key="4">
    <source>
        <dbReference type="Proteomes" id="UP001320420"/>
    </source>
</evidence>
<feature type="compositionally biased region" description="Polar residues" evidence="1">
    <location>
        <begin position="425"/>
        <end position="434"/>
    </location>
</feature>
<feature type="domain" description="5'-3' DNA helicase ZGRF1-like N-terminal" evidence="2">
    <location>
        <begin position="28"/>
        <end position="109"/>
    </location>
</feature>
<dbReference type="InterPro" id="IPR052800">
    <property type="entry name" value="DNA_Repair_Helicase_ZGRF1"/>
</dbReference>
<comment type="caution">
    <text evidence="3">The sequence shown here is derived from an EMBL/GenBank/DDBJ whole genome shotgun (WGS) entry which is preliminary data.</text>
</comment>
<feature type="compositionally biased region" description="Acidic residues" evidence="1">
    <location>
        <begin position="678"/>
        <end position="687"/>
    </location>
</feature>
<organism evidence="3 4">
    <name type="scientific">Diatrype stigma</name>
    <dbReference type="NCBI Taxonomy" id="117547"/>
    <lineage>
        <taxon>Eukaryota</taxon>
        <taxon>Fungi</taxon>
        <taxon>Dikarya</taxon>
        <taxon>Ascomycota</taxon>
        <taxon>Pezizomycotina</taxon>
        <taxon>Sordariomycetes</taxon>
        <taxon>Xylariomycetidae</taxon>
        <taxon>Xylariales</taxon>
        <taxon>Diatrypaceae</taxon>
        <taxon>Diatrype</taxon>
    </lineage>
</organism>
<feature type="compositionally biased region" description="Basic and acidic residues" evidence="1">
    <location>
        <begin position="725"/>
        <end position="736"/>
    </location>
</feature>
<gene>
    <name evidence="3" type="ORF">SLS62_003403</name>
</gene>
<dbReference type="GO" id="GO:0035861">
    <property type="term" value="C:site of double-strand break"/>
    <property type="evidence" value="ECO:0007669"/>
    <property type="project" value="TreeGrafter"/>
</dbReference>
<proteinExistence type="predicted"/>
<feature type="compositionally biased region" description="Polar residues" evidence="1">
    <location>
        <begin position="326"/>
        <end position="338"/>
    </location>
</feature>
<dbReference type="Pfam" id="PF10382">
    <property type="entry name" value="ZGRF1-like_N"/>
    <property type="match status" value="1"/>
</dbReference>
<evidence type="ECO:0000313" key="3">
    <source>
        <dbReference type="EMBL" id="KAK7754620.1"/>
    </source>
</evidence>
<feature type="compositionally biased region" description="Polar residues" evidence="1">
    <location>
        <begin position="209"/>
        <end position="225"/>
    </location>
</feature>
<dbReference type="GO" id="GO:0006302">
    <property type="term" value="P:double-strand break repair"/>
    <property type="evidence" value="ECO:0007669"/>
    <property type="project" value="TreeGrafter"/>
</dbReference>
<name>A0AAN9USV9_9PEZI</name>
<feature type="region of interest" description="Disordered" evidence="1">
    <location>
        <begin position="566"/>
        <end position="750"/>
    </location>
</feature>
<reference evidence="3 4" key="1">
    <citation type="submission" date="2024-02" db="EMBL/GenBank/DDBJ databases">
        <title>De novo assembly and annotation of 12 fungi associated with fruit tree decline syndrome in Ontario, Canada.</title>
        <authorList>
            <person name="Sulman M."/>
            <person name="Ellouze W."/>
            <person name="Ilyukhin E."/>
        </authorList>
    </citation>
    <scope>NUCLEOTIDE SEQUENCE [LARGE SCALE GENOMIC DNA]</scope>
    <source>
        <strain evidence="3 4">M11/M66-122</strain>
    </source>
</reference>
<feature type="region of interest" description="Disordered" evidence="1">
    <location>
        <begin position="158"/>
        <end position="437"/>
    </location>
</feature>
<feature type="region of interest" description="Disordered" evidence="1">
    <location>
        <begin position="116"/>
        <end position="143"/>
    </location>
</feature>
<dbReference type="InterPro" id="IPR018838">
    <property type="entry name" value="ZGRF1-like_N"/>
</dbReference>
<feature type="region of interest" description="Disordered" evidence="1">
    <location>
        <begin position="811"/>
        <end position="889"/>
    </location>
</feature>
<accession>A0AAN9USV9</accession>
<dbReference type="GO" id="GO:0005634">
    <property type="term" value="C:nucleus"/>
    <property type="evidence" value="ECO:0007669"/>
    <property type="project" value="TreeGrafter"/>
</dbReference>
<feature type="compositionally biased region" description="Basic and acidic residues" evidence="1">
    <location>
        <begin position="369"/>
        <end position="403"/>
    </location>
</feature>
<dbReference type="PANTHER" id="PTHR28535">
    <property type="entry name" value="ZINC FINGER GRF-TYPE CONTAINING 1"/>
    <property type="match status" value="1"/>
</dbReference>
<evidence type="ECO:0000259" key="2">
    <source>
        <dbReference type="Pfam" id="PF10382"/>
    </source>
</evidence>
<protein>
    <recommendedName>
        <fullName evidence="2">5'-3' DNA helicase ZGRF1-like N-terminal domain-containing protein</fullName>
    </recommendedName>
</protein>
<feature type="region of interest" description="Disordered" evidence="1">
    <location>
        <begin position="912"/>
        <end position="979"/>
    </location>
</feature>
<feature type="compositionally biased region" description="Basic and acidic residues" evidence="1">
    <location>
        <begin position="666"/>
        <end position="677"/>
    </location>
</feature>